<sequence>MAKHSHQKKQTPCVQMVTLKPISYLKNCQLHSTKDRVLPPGHTAHTPDEGQRFASRPLVITLMQDRDLPPGRWTYL</sequence>
<protein>
    <submittedName>
        <fullName evidence="1">Uncharacterized protein</fullName>
    </submittedName>
</protein>
<dbReference type="AlphaFoldDB" id="A0A8X6W5F9"/>
<dbReference type="Proteomes" id="UP000887159">
    <property type="component" value="Unassembled WGS sequence"/>
</dbReference>
<comment type="caution">
    <text evidence="1">The sequence shown here is derived from an EMBL/GenBank/DDBJ whole genome shotgun (WGS) entry which is preliminary data.</text>
</comment>
<evidence type="ECO:0000313" key="1">
    <source>
        <dbReference type="EMBL" id="GFY28304.1"/>
    </source>
</evidence>
<name>A0A8X6W5F9_TRICX</name>
<keyword evidence="2" id="KW-1185">Reference proteome</keyword>
<organism evidence="1 2">
    <name type="scientific">Trichonephila clavipes</name>
    <name type="common">Golden silk orbweaver</name>
    <name type="synonym">Nephila clavipes</name>
    <dbReference type="NCBI Taxonomy" id="2585209"/>
    <lineage>
        <taxon>Eukaryota</taxon>
        <taxon>Metazoa</taxon>
        <taxon>Ecdysozoa</taxon>
        <taxon>Arthropoda</taxon>
        <taxon>Chelicerata</taxon>
        <taxon>Arachnida</taxon>
        <taxon>Araneae</taxon>
        <taxon>Araneomorphae</taxon>
        <taxon>Entelegynae</taxon>
        <taxon>Araneoidea</taxon>
        <taxon>Nephilidae</taxon>
        <taxon>Trichonephila</taxon>
    </lineage>
</organism>
<gene>
    <name evidence="1" type="ORF">TNCV_4396371</name>
</gene>
<reference evidence="1" key="1">
    <citation type="submission" date="2020-08" db="EMBL/GenBank/DDBJ databases">
        <title>Multicomponent nature underlies the extraordinary mechanical properties of spider dragline silk.</title>
        <authorList>
            <person name="Kono N."/>
            <person name="Nakamura H."/>
            <person name="Mori M."/>
            <person name="Yoshida Y."/>
            <person name="Ohtoshi R."/>
            <person name="Malay A.D."/>
            <person name="Moran D.A.P."/>
            <person name="Tomita M."/>
            <person name="Numata K."/>
            <person name="Arakawa K."/>
        </authorList>
    </citation>
    <scope>NUCLEOTIDE SEQUENCE</scope>
</reference>
<accession>A0A8X6W5F9</accession>
<proteinExistence type="predicted"/>
<dbReference type="EMBL" id="BMAU01021383">
    <property type="protein sequence ID" value="GFY28304.1"/>
    <property type="molecule type" value="Genomic_DNA"/>
</dbReference>
<evidence type="ECO:0000313" key="2">
    <source>
        <dbReference type="Proteomes" id="UP000887159"/>
    </source>
</evidence>